<dbReference type="EMBL" id="MK500411">
    <property type="protein sequence ID" value="QBK89270.1"/>
    <property type="molecule type" value="Genomic_DNA"/>
</dbReference>
<dbReference type="InterPro" id="IPR036005">
    <property type="entry name" value="Creatinase/aminopeptidase-like"/>
</dbReference>
<feature type="domain" description="Peptidase M24" evidence="1">
    <location>
        <begin position="20"/>
        <end position="191"/>
    </location>
</feature>
<protein>
    <submittedName>
        <fullName evidence="2">Metallopeptidase family M24</fullName>
    </submittedName>
</protein>
<evidence type="ECO:0000313" key="2">
    <source>
        <dbReference type="EMBL" id="QBK89270.1"/>
    </source>
</evidence>
<dbReference type="Pfam" id="PF00557">
    <property type="entry name" value="Peptidase_M24"/>
    <property type="match status" value="1"/>
</dbReference>
<evidence type="ECO:0000259" key="1">
    <source>
        <dbReference type="Pfam" id="PF00557"/>
    </source>
</evidence>
<dbReference type="InterPro" id="IPR047113">
    <property type="entry name" value="PA2G4/ARX1"/>
</dbReference>
<accession>A0A4D5XEU2</accession>
<dbReference type="PANTHER" id="PTHR10804:SF11">
    <property type="entry name" value="PROLIFERATION-ASSOCIATED PROTEIN 2G4"/>
    <property type="match status" value="1"/>
</dbReference>
<dbReference type="PANTHER" id="PTHR10804">
    <property type="entry name" value="PROTEASE FAMILY M24 METHIONYL AMINOPEPTIDASE, AMINOPEPTIDASE P"/>
    <property type="match status" value="1"/>
</dbReference>
<name>A0A4D5XEU2_9VIRU</name>
<sequence length="369" mass="42213">MISDPMEQLDFPNRKSKIRKYKEAGRIAGKALNKLIDMIKPGVKIYDLCIYGDNYILEEVSKIYPNLNKKKNRRGKLKKNEKGIAFPTCISINNIAGHFSPHSNDLTTIATGDLVKIELGVHIDSFPAMIAYTVVVTDGEMVDKVTESSDKEKEKVVRAVYEAGRRIIKIMKPGIWNTDIVKILCDCAKQYNCSLPSIKTNIYTPGTFSYQMSRFVIDSYGDDDETPHHYIFAKDLPFLDYSLCKLKLEKNEVYAIDIVMASKKGKMYTSNELTTVYRLVPETKAHLTKSGNIVRESFRNYRFPLKYTNKNRYGLKECINKKVIEPYHIIKGSNNEYIARLKFTVIVDNEPILITGKSLNEQLAKFNNN</sequence>
<organism evidence="2">
    <name type="scientific">Mimivirus LCMiAC02</name>
    <dbReference type="NCBI Taxonomy" id="2506609"/>
    <lineage>
        <taxon>Viruses</taxon>
        <taxon>Varidnaviria</taxon>
        <taxon>Bamfordvirae</taxon>
        <taxon>Nucleocytoviricota</taxon>
        <taxon>Megaviricetes</taxon>
        <taxon>Imitervirales</taxon>
        <taxon>Mimiviridae</taxon>
        <taxon>Klosneuvirinae</taxon>
    </lineage>
</organism>
<proteinExistence type="predicted"/>
<gene>
    <name evidence="2" type="ORF">LCMiAC02_03650</name>
</gene>
<dbReference type="InterPro" id="IPR036388">
    <property type="entry name" value="WH-like_DNA-bd_sf"/>
</dbReference>
<dbReference type="InterPro" id="IPR000994">
    <property type="entry name" value="Pept_M24"/>
</dbReference>
<dbReference type="Gene3D" id="1.10.10.10">
    <property type="entry name" value="Winged helix-like DNA-binding domain superfamily/Winged helix DNA-binding domain"/>
    <property type="match status" value="1"/>
</dbReference>
<dbReference type="Gene3D" id="3.90.230.10">
    <property type="entry name" value="Creatinase/methionine aminopeptidase superfamily"/>
    <property type="match status" value="1"/>
</dbReference>
<dbReference type="SUPFAM" id="SSF55920">
    <property type="entry name" value="Creatinase/aminopeptidase"/>
    <property type="match status" value="1"/>
</dbReference>
<reference evidence="2" key="1">
    <citation type="journal article" date="2019" name="MBio">
        <title>Virus Genomes from Deep Sea Sediments Expand the Ocean Megavirome and Support Independent Origins of Viral Gigantism.</title>
        <authorList>
            <person name="Backstrom D."/>
            <person name="Yutin N."/>
            <person name="Jorgensen S.L."/>
            <person name="Dharamshi J."/>
            <person name="Homa F."/>
            <person name="Zaremba-Niedwiedzka K."/>
            <person name="Spang A."/>
            <person name="Wolf Y.I."/>
            <person name="Koonin E.V."/>
            <person name="Ettema T.J."/>
        </authorList>
    </citation>
    <scope>NUCLEOTIDE SEQUENCE</scope>
</reference>